<sequence>MIKKTMKSIQTILGIWSLMLGISITTLSNDSTPKQDYFDTVISLQFVDIEVAERLQVLAKLGQQANLDGSRTDKKISANLDLGGLA</sequence>
<name>A0AAC9NI16_9BURK</name>
<organism evidence="1 2">
    <name type="scientific">Polynucleobacter asymbioticus</name>
    <dbReference type="NCBI Taxonomy" id="576611"/>
    <lineage>
        <taxon>Bacteria</taxon>
        <taxon>Pseudomonadati</taxon>
        <taxon>Pseudomonadota</taxon>
        <taxon>Betaproteobacteria</taxon>
        <taxon>Burkholderiales</taxon>
        <taxon>Burkholderiaceae</taxon>
        <taxon>Polynucleobacter</taxon>
    </lineage>
</organism>
<evidence type="ECO:0000313" key="1">
    <source>
        <dbReference type="EMBL" id="APC00239.1"/>
    </source>
</evidence>
<protein>
    <submittedName>
        <fullName evidence="1">Uncharacterized protein</fullName>
    </submittedName>
</protein>
<gene>
    <name evidence="1" type="ORF">AOC25_00670</name>
</gene>
<accession>A0AAC9NI16</accession>
<dbReference type="Proteomes" id="UP000182060">
    <property type="component" value="Chromosome"/>
</dbReference>
<dbReference type="AlphaFoldDB" id="A0AAC9NI16"/>
<dbReference type="EMBL" id="CP015017">
    <property type="protein sequence ID" value="APC00239.1"/>
    <property type="molecule type" value="Genomic_DNA"/>
</dbReference>
<proteinExistence type="predicted"/>
<reference evidence="1" key="1">
    <citation type="journal article" date="2017" name="Appl. Environ. Microbiol.">
        <title>Microdiversification of a pelagic Polynucleobacter species is mainly driven by acquisition of genomic islands from a partially interspecific gene pool.</title>
        <authorList>
            <person name="Hoetzinger M."/>
            <person name="Hahn M.W."/>
            <person name="Jezberova J."/>
            <person name="Schmidt J."/>
            <person name="Koll U."/>
        </authorList>
    </citation>
    <scope>NUCLEOTIDE SEQUENCE</scope>
    <source>
        <strain evidence="1">MWH-RechtKol4</strain>
    </source>
</reference>
<evidence type="ECO:0000313" key="2">
    <source>
        <dbReference type="Proteomes" id="UP000182060"/>
    </source>
</evidence>